<comment type="caution">
    <text evidence="2">The sequence shown here is derived from an EMBL/GenBank/DDBJ whole genome shotgun (WGS) entry which is preliminary data.</text>
</comment>
<gene>
    <name evidence="2" type="ORF">ACFSBL_05600</name>
</gene>
<dbReference type="Pfam" id="PF24416">
    <property type="entry name" value="DUF7548"/>
    <property type="match status" value="1"/>
</dbReference>
<organism evidence="2 3">
    <name type="scientific">Haloarchaeobius litoreus</name>
    <dbReference type="NCBI Taxonomy" id="755306"/>
    <lineage>
        <taxon>Archaea</taxon>
        <taxon>Methanobacteriati</taxon>
        <taxon>Methanobacteriota</taxon>
        <taxon>Stenosarchaea group</taxon>
        <taxon>Halobacteria</taxon>
        <taxon>Halobacteriales</taxon>
        <taxon>Halorubellaceae</taxon>
        <taxon>Haloarchaeobius</taxon>
    </lineage>
</organism>
<keyword evidence="3" id="KW-1185">Reference proteome</keyword>
<sequence>MVDVRTPPTVGIAAGIGFVIAVFAPYVALSSSGVAALETYYGYGLVAPTYLTLFALVGIVVLAAGREARTEPDLAAGVALVIGLAATLLTLLWATGVEESVVSSIGTETWLAYHRWVVLALGVVFTGTSVWYADVLGVLRG</sequence>
<feature type="transmembrane region" description="Helical" evidence="1">
    <location>
        <begin position="74"/>
        <end position="96"/>
    </location>
</feature>
<dbReference type="RefSeq" id="WP_256400385.1">
    <property type="nucleotide sequence ID" value="NZ_JANHJR010000002.1"/>
</dbReference>
<evidence type="ECO:0000313" key="2">
    <source>
        <dbReference type="EMBL" id="MFD1645153.1"/>
    </source>
</evidence>
<keyword evidence="1" id="KW-1133">Transmembrane helix</keyword>
<evidence type="ECO:0000313" key="3">
    <source>
        <dbReference type="Proteomes" id="UP001597034"/>
    </source>
</evidence>
<feature type="transmembrane region" description="Helical" evidence="1">
    <location>
        <begin position="116"/>
        <end position="139"/>
    </location>
</feature>
<dbReference type="AlphaFoldDB" id="A0ABD6DI47"/>
<dbReference type="Proteomes" id="UP001597034">
    <property type="component" value="Unassembled WGS sequence"/>
</dbReference>
<reference evidence="2 3" key="1">
    <citation type="journal article" date="2019" name="Int. J. Syst. Evol. Microbiol.">
        <title>The Global Catalogue of Microorganisms (GCM) 10K type strain sequencing project: providing services to taxonomists for standard genome sequencing and annotation.</title>
        <authorList>
            <consortium name="The Broad Institute Genomics Platform"/>
            <consortium name="The Broad Institute Genome Sequencing Center for Infectious Disease"/>
            <person name="Wu L."/>
            <person name="Ma J."/>
        </authorList>
    </citation>
    <scope>NUCLEOTIDE SEQUENCE [LARGE SCALE GENOMIC DNA]</scope>
    <source>
        <strain evidence="2 3">CGMCC 1.10390</strain>
    </source>
</reference>
<proteinExistence type="predicted"/>
<name>A0ABD6DI47_9EURY</name>
<keyword evidence="1" id="KW-0812">Transmembrane</keyword>
<keyword evidence="1" id="KW-0472">Membrane</keyword>
<feature type="transmembrane region" description="Helical" evidence="1">
    <location>
        <begin position="40"/>
        <end position="62"/>
    </location>
</feature>
<dbReference type="InterPro" id="IPR055970">
    <property type="entry name" value="DUF7548"/>
</dbReference>
<accession>A0ABD6DI47</accession>
<protein>
    <submittedName>
        <fullName evidence="2">Uncharacterized protein</fullName>
    </submittedName>
</protein>
<dbReference type="EMBL" id="JBHUDO010000001">
    <property type="protein sequence ID" value="MFD1645153.1"/>
    <property type="molecule type" value="Genomic_DNA"/>
</dbReference>
<evidence type="ECO:0000256" key="1">
    <source>
        <dbReference type="SAM" id="Phobius"/>
    </source>
</evidence>
<feature type="transmembrane region" description="Helical" evidence="1">
    <location>
        <begin position="9"/>
        <end position="28"/>
    </location>
</feature>